<dbReference type="Gene3D" id="1.20.120.1380">
    <property type="entry name" value="Flagellar FlhF biosynthesis protein, N domain"/>
    <property type="match status" value="1"/>
</dbReference>
<dbReference type="InterPro" id="IPR047040">
    <property type="entry name" value="FlhF__GTPase_dom"/>
</dbReference>
<organism evidence="16 17">
    <name type="scientific">Anaerosolibacter carboniphilus</name>
    <dbReference type="NCBI Taxonomy" id="1417629"/>
    <lineage>
        <taxon>Bacteria</taxon>
        <taxon>Bacillati</taxon>
        <taxon>Bacillota</taxon>
        <taxon>Clostridia</taxon>
        <taxon>Peptostreptococcales</taxon>
        <taxon>Thermotaleaceae</taxon>
        <taxon>Anaerosolibacter</taxon>
    </lineage>
</organism>
<keyword evidence="4" id="KW-0813">Transport</keyword>
<evidence type="ECO:0000256" key="7">
    <source>
        <dbReference type="ARBA" id="ARBA00022795"/>
    </source>
</evidence>
<evidence type="ECO:0000256" key="1">
    <source>
        <dbReference type="ARBA" id="ARBA00004413"/>
    </source>
</evidence>
<evidence type="ECO:0000256" key="9">
    <source>
        <dbReference type="ARBA" id="ARBA00023134"/>
    </source>
</evidence>
<feature type="domain" description="AAA+ ATPase" evidence="14">
    <location>
        <begin position="187"/>
        <end position="333"/>
    </location>
</feature>
<keyword evidence="9" id="KW-0342">GTP-binding</keyword>
<evidence type="ECO:0000259" key="15">
    <source>
        <dbReference type="SMART" id="SM00962"/>
    </source>
</evidence>
<keyword evidence="11" id="KW-1006">Bacterial flagellum protein export</keyword>
<dbReference type="SMART" id="SM00962">
    <property type="entry name" value="SRP54"/>
    <property type="match status" value="1"/>
</dbReference>
<dbReference type="Pfam" id="PF00448">
    <property type="entry name" value="SRP54"/>
    <property type="match status" value="1"/>
</dbReference>
<evidence type="ECO:0000256" key="11">
    <source>
        <dbReference type="ARBA" id="ARBA00023225"/>
    </source>
</evidence>
<evidence type="ECO:0000259" key="14">
    <source>
        <dbReference type="SMART" id="SM00382"/>
    </source>
</evidence>
<evidence type="ECO:0000256" key="12">
    <source>
        <dbReference type="ARBA" id="ARBA00025337"/>
    </source>
</evidence>
<keyword evidence="7" id="KW-1005">Bacterial flagellum biogenesis</keyword>
<proteinExistence type="inferred from homology"/>
<dbReference type="NCBIfam" id="TIGR03499">
    <property type="entry name" value="FlhF"/>
    <property type="match status" value="1"/>
</dbReference>
<evidence type="ECO:0000256" key="13">
    <source>
        <dbReference type="NCBIfam" id="TIGR03499"/>
    </source>
</evidence>
<dbReference type="FunFam" id="3.40.50.300:FF:000695">
    <property type="entry name" value="Flagellar biosynthesis regulator FlhF"/>
    <property type="match status" value="1"/>
</dbReference>
<keyword evidence="16" id="KW-0966">Cell projection</keyword>
<dbReference type="GO" id="GO:0005047">
    <property type="term" value="F:signal recognition particle binding"/>
    <property type="evidence" value="ECO:0007669"/>
    <property type="project" value="TreeGrafter"/>
</dbReference>
<dbReference type="GO" id="GO:0005525">
    <property type="term" value="F:GTP binding"/>
    <property type="evidence" value="ECO:0007669"/>
    <property type="project" value="UniProtKB-UniRule"/>
</dbReference>
<comment type="caution">
    <text evidence="16">The sequence shown here is derived from an EMBL/GenBank/DDBJ whole genome shotgun (WGS) entry which is preliminary data.</text>
</comment>
<comment type="similarity">
    <text evidence="2">Belongs to the GTP-binding SRP family.</text>
</comment>
<dbReference type="Gene3D" id="3.40.50.300">
    <property type="entry name" value="P-loop containing nucleotide triphosphate hydrolases"/>
    <property type="match status" value="1"/>
</dbReference>
<dbReference type="CDD" id="cd17873">
    <property type="entry name" value="FlhF"/>
    <property type="match status" value="1"/>
</dbReference>
<protein>
    <recommendedName>
        <fullName evidence="3 13">Flagellar biosynthesis protein FlhF</fullName>
    </recommendedName>
</protein>
<reference evidence="16 17" key="1">
    <citation type="submission" date="2020-08" db="EMBL/GenBank/DDBJ databases">
        <title>Genomic Encyclopedia of Type Strains, Phase IV (KMG-IV): sequencing the most valuable type-strain genomes for metagenomic binning, comparative biology and taxonomic classification.</title>
        <authorList>
            <person name="Goeker M."/>
        </authorList>
    </citation>
    <scope>NUCLEOTIDE SEQUENCE [LARGE SCALE GENOMIC DNA]</scope>
    <source>
        <strain evidence="16 17">DSM 103526</strain>
    </source>
</reference>
<dbReference type="InterPro" id="IPR003593">
    <property type="entry name" value="AAA+_ATPase"/>
</dbReference>
<dbReference type="PANTHER" id="PTHR43134">
    <property type="entry name" value="SIGNAL RECOGNITION PARTICLE RECEPTOR SUBUNIT ALPHA"/>
    <property type="match status" value="1"/>
</dbReference>
<dbReference type="SUPFAM" id="SSF52540">
    <property type="entry name" value="P-loop containing nucleoside triphosphate hydrolases"/>
    <property type="match status" value="1"/>
</dbReference>
<sequence>MHKMKVKRYIAGDAQEAMLKVKSELGNNAVILHSRKIRRPGIFGVFKKPLVEMVAAIEENSEKKTIHPIEQNNKIGKVFQSDPNKIDELHNQVGSIHALLNDVLNRMDSMEPSKDGQGLKKDEIYEKYLTLLIQNDVDHNLSEKILSIVKKQMSFSKENEEAIKNAIRIKIREYLGQPSPVEEAKDQQKIIVLIGPTGVGKTTTLAKLAAKLSINGRKSVGVITADTYRIAAVDQLRTYSEILGIPLKVVYEAQEMKNALSNFKDKDIILIDTAGRNHKNSEQIEEVKQLIGPIENPEIFLVISATTGYKDIKNIVSSYDFIKDYKLLFTKIDESSTKGNILNTRILTGKNLSYLTIGQSVPDDIELANPDRIANSIVGEKNE</sequence>
<evidence type="ECO:0000256" key="3">
    <source>
        <dbReference type="ARBA" id="ARBA00014919"/>
    </source>
</evidence>
<dbReference type="PANTHER" id="PTHR43134:SF3">
    <property type="entry name" value="FLAGELLAR BIOSYNTHESIS PROTEIN FLHF"/>
    <property type="match status" value="1"/>
</dbReference>
<keyword evidence="5" id="KW-1003">Cell membrane</keyword>
<dbReference type="EMBL" id="JACHEN010000015">
    <property type="protein sequence ID" value="MBB6216494.1"/>
    <property type="molecule type" value="Genomic_DNA"/>
</dbReference>
<comment type="subcellular location">
    <subcellularLocation>
        <location evidence="1">Cell membrane</location>
        <topology evidence="1">Peripheral membrane protein</topology>
        <orientation evidence="1">Cytoplasmic side</orientation>
    </subcellularLocation>
</comment>
<dbReference type="GO" id="GO:0015031">
    <property type="term" value="P:protein transport"/>
    <property type="evidence" value="ECO:0007669"/>
    <property type="project" value="UniProtKB-KW"/>
</dbReference>
<keyword evidence="8" id="KW-0653">Protein transport</keyword>
<dbReference type="Proteomes" id="UP000579281">
    <property type="component" value="Unassembled WGS sequence"/>
</dbReference>
<keyword evidence="16" id="KW-0282">Flagellum</keyword>
<accession>A0A841KRX7</accession>
<evidence type="ECO:0000256" key="5">
    <source>
        <dbReference type="ARBA" id="ARBA00022475"/>
    </source>
</evidence>
<comment type="function">
    <text evidence="12">Necessary for flagellar biosynthesis. May be involved in translocation of the flagellum.</text>
</comment>
<keyword evidence="17" id="KW-1185">Reference proteome</keyword>
<dbReference type="SMART" id="SM00382">
    <property type="entry name" value="AAA"/>
    <property type="match status" value="1"/>
</dbReference>
<dbReference type="AlphaFoldDB" id="A0A841KRX7"/>
<evidence type="ECO:0000256" key="2">
    <source>
        <dbReference type="ARBA" id="ARBA00008531"/>
    </source>
</evidence>
<evidence type="ECO:0000313" key="16">
    <source>
        <dbReference type="EMBL" id="MBB6216494.1"/>
    </source>
</evidence>
<evidence type="ECO:0000256" key="4">
    <source>
        <dbReference type="ARBA" id="ARBA00022448"/>
    </source>
</evidence>
<evidence type="ECO:0000256" key="8">
    <source>
        <dbReference type="ARBA" id="ARBA00022927"/>
    </source>
</evidence>
<evidence type="ECO:0000256" key="10">
    <source>
        <dbReference type="ARBA" id="ARBA00023136"/>
    </source>
</evidence>
<keyword evidence="16" id="KW-0969">Cilium</keyword>
<dbReference type="GO" id="GO:0005886">
    <property type="term" value="C:plasma membrane"/>
    <property type="evidence" value="ECO:0007669"/>
    <property type="project" value="UniProtKB-SubCell"/>
</dbReference>
<evidence type="ECO:0000313" key="17">
    <source>
        <dbReference type="Proteomes" id="UP000579281"/>
    </source>
</evidence>
<dbReference type="GO" id="GO:0044781">
    <property type="term" value="P:bacterial-type flagellum organization"/>
    <property type="evidence" value="ECO:0007669"/>
    <property type="project" value="UniProtKB-UniRule"/>
</dbReference>
<keyword evidence="10" id="KW-0472">Membrane</keyword>
<dbReference type="InterPro" id="IPR000897">
    <property type="entry name" value="SRP54_GTPase_dom"/>
</dbReference>
<keyword evidence="6" id="KW-0547">Nucleotide-binding</keyword>
<dbReference type="GO" id="GO:0003924">
    <property type="term" value="F:GTPase activity"/>
    <property type="evidence" value="ECO:0007669"/>
    <property type="project" value="UniProtKB-UniRule"/>
</dbReference>
<dbReference type="InterPro" id="IPR020006">
    <property type="entry name" value="FlhF"/>
</dbReference>
<dbReference type="InterPro" id="IPR027417">
    <property type="entry name" value="P-loop_NTPase"/>
</dbReference>
<dbReference type="GO" id="GO:0006614">
    <property type="term" value="P:SRP-dependent cotranslational protein targeting to membrane"/>
    <property type="evidence" value="ECO:0007669"/>
    <property type="project" value="UniProtKB-UniRule"/>
</dbReference>
<evidence type="ECO:0000256" key="6">
    <source>
        <dbReference type="ARBA" id="ARBA00022741"/>
    </source>
</evidence>
<gene>
    <name evidence="16" type="ORF">HNQ80_002596</name>
</gene>
<name>A0A841KRX7_9FIRM</name>
<feature type="domain" description="SRP54-type proteins GTP-binding" evidence="15">
    <location>
        <begin position="188"/>
        <end position="379"/>
    </location>
</feature>